<feature type="non-terminal residue" evidence="1">
    <location>
        <position position="213"/>
    </location>
</feature>
<protein>
    <submittedName>
        <fullName evidence="1">Uncharacterized protein</fullName>
    </submittedName>
</protein>
<dbReference type="EMBL" id="BARV01021555">
    <property type="protein sequence ID" value="GAI24981.1"/>
    <property type="molecule type" value="Genomic_DNA"/>
</dbReference>
<gene>
    <name evidence="1" type="ORF">S06H3_35685</name>
</gene>
<dbReference type="AlphaFoldDB" id="X1N425"/>
<accession>X1N425</accession>
<evidence type="ECO:0000313" key="1">
    <source>
        <dbReference type="EMBL" id="GAI24981.1"/>
    </source>
</evidence>
<reference evidence="1" key="1">
    <citation type="journal article" date="2014" name="Front. Microbiol.">
        <title>High frequency of phylogenetically diverse reductive dehalogenase-homologous genes in deep subseafloor sedimentary metagenomes.</title>
        <authorList>
            <person name="Kawai M."/>
            <person name="Futagami T."/>
            <person name="Toyoda A."/>
            <person name="Takaki Y."/>
            <person name="Nishi S."/>
            <person name="Hori S."/>
            <person name="Arai W."/>
            <person name="Tsubouchi T."/>
            <person name="Morono Y."/>
            <person name="Uchiyama I."/>
            <person name="Ito T."/>
            <person name="Fujiyama A."/>
            <person name="Inagaki F."/>
            <person name="Takami H."/>
        </authorList>
    </citation>
    <scope>NUCLEOTIDE SEQUENCE</scope>
    <source>
        <strain evidence="1">Expedition CK06-06</strain>
    </source>
</reference>
<name>X1N425_9ZZZZ</name>
<proteinExistence type="predicted"/>
<sequence length="213" mass="23565">MSTTLKDCRILLSKELGDYWASTTTATATPTTTELTDAALKAKADDWITDEAYDLIITTGSNEHEECKILKLDNDSGLLTVFAHTATIDAGVDYEIHRLLTASEKRLALIHAAKAAFPHIFKQIRDENKTAEDWLRNGGQEEWAKTTYADYWRVSDCTAAENITAPYYYRGATSAQLSGSSGYYYQSNSEVPELMELAGKSVTFKCKGYASAT</sequence>
<comment type="caution">
    <text evidence="1">The sequence shown here is derived from an EMBL/GenBank/DDBJ whole genome shotgun (WGS) entry which is preliminary data.</text>
</comment>
<organism evidence="1">
    <name type="scientific">marine sediment metagenome</name>
    <dbReference type="NCBI Taxonomy" id="412755"/>
    <lineage>
        <taxon>unclassified sequences</taxon>
        <taxon>metagenomes</taxon>
        <taxon>ecological metagenomes</taxon>
    </lineage>
</organism>